<evidence type="ECO:0000313" key="6">
    <source>
        <dbReference type="Proteomes" id="UP000051296"/>
    </source>
</evidence>
<evidence type="ECO:0000256" key="2">
    <source>
        <dbReference type="SAM" id="MobiDB-lite"/>
    </source>
</evidence>
<feature type="domain" description="Cell envelope-related transcriptional attenuator" evidence="4">
    <location>
        <begin position="112"/>
        <end position="282"/>
    </location>
</feature>
<feature type="compositionally biased region" description="Basic and acidic residues" evidence="2">
    <location>
        <begin position="1"/>
        <end position="15"/>
    </location>
</feature>
<dbReference type="STRING" id="1123500.GCA_000420365_00342"/>
<evidence type="ECO:0000313" key="5">
    <source>
        <dbReference type="EMBL" id="KRN33363.1"/>
    </source>
</evidence>
<dbReference type="Pfam" id="PF03816">
    <property type="entry name" value="LytR_cpsA_psr"/>
    <property type="match status" value="1"/>
</dbReference>
<comment type="similarity">
    <text evidence="1">Belongs to the LytR/CpsA/Psr (LCP) family.</text>
</comment>
<reference evidence="5 6" key="1">
    <citation type="journal article" date="2015" name="Genome Announc.">
        <title>Expanding the biotechnology potential of lactobacilli through comparative genomics of 213 strains and associated genera.</title>
        <authorList>
            <person name="Sun Z."/>
            <person name="Harris H.M."/>
            <person name="McCann A."/>
            <person name="Guo C."/>
            <person name="Argimon S."/>
            <person name="Zhang W."/>
            <person name="Yang X."/>
            <person name="Jeffery I.B."/>
            <person name="Cooney J.C."/>
            <person name="Kagawa T.F."/>
            <person name="Liu W."/>
            <person name="Song Y."/>
            <person name="Salvetti E."/>
            <person name="Wrobel A."/>
            <person name="Rasinkangas P."/>
            <person name="Parkhill J."/>
            <person name="Rea M.C."/>
            <person name="O'Sullivan O."/>
            <person name="Ritari J."/>
            <person name="Douillard F.P."/>
            <person name="Paul Ross R."/>
            <person name="Yang R."/>
            <person name="Briner A.E."/>
            <person name="Felis G.E."/>
            <person name="de Vos W.M."/>
            <person name="Barrangou R."/>
            <person name="Klaenhammer T.R."/>
            <person name="Caufield P.W."/>
            <person name="Cui Y."/>
            <person name="Zhang H."/>
            <person name="O'Toole P.W."/>
        </authorList>
    </citation>
    <scope>NUCLEOTIDE SEQUENCE [LARGE SCALE GENOMIC DNA]</scope>
    <source>
        <strain evidence="5 6">DSM 20190</strain>
    </source>
</reference>
<feature type="region of interest" description="Disordered" evidence="2">
    <location>
        <begin position="1"/>
        <end position="32"/>
    </location>
</feature>
<dbReference type="PANTHER" id="PTHR33392:SF6">
    <property type="entry name" value="POLYISOPRENYL-TEICHOIC ACID--PEPTIDOGLYCAN TEICHOIC ACID TRANSFERASE TAGU"/>
    <property type="match status" value="1"/>
</dbReference>
<dbReference type="InterPro" id="IPR004474">
    <property type="entry name" value="LytR_CpsA_psr"/>
</dbReference>
<feature type="transmembrane region" description="Helical" evidence="3">
    <location>
        <begin position="38"/>
        <end position="61"/>
    </location>
</feature>
<feature type="compositionally biased region" description="Basic residues" evidence="2">
    <location>
        <begin position="19"/>
        <end position="32"/>
    </location>
</feature>
<dbReference type="NCBIfam" id="TIGR00350">
    <property type="entry name" value="lytR_cpsA_psr"/>
    <property type="match status" value="1"/>
</dbReference>
<dbReference type="Gene3D" id="3.40.630.190">
    <property type="entry name" value="LCP protein"/>
    <property type="match status" value="1"/>
</dbReference>
<keyword evidence="3" id="KW-0812">Transmembrane</keyword>
<gene>
    <name evidence="5" type="ORF">IV68_GL000161</name>
</gene>
<keyword evidence="6" id="KW-1185">Reference proteome</keyword>
<evidence type="ECO:0000259" key="4">
    <source>
        <dbReference type="Pfam" id="PF03816"/>
    </source>
</evidence>
<name>A0A0R2FY70_9LACO</name>
<dbReference type="EMBL" id="JQAX01000001">
    <property type="protein sequence ID" value="KRN33363.1"/>
    <property type="molecule type" value="Genomic_DNA"/>
</dbReference>
<organism evidence="5 6">
    <name type="scientific">Weissella halotolerans DSM 20190</name>
    <dbReference type="NCBI Taxonomy" id="1123500"/>
    <lineage>
        <taxon>Bacteria</taxon>
        <taxon>Bacillati</taxon>
        <taxon>Bacillota</taxon>
        <taxon>Bacilli</taxon>
        <taxon>Lactobacillales</taxon>
        <taxon>Lactobacillaceae</taxon>
        <taxon>Weissella</taxon>
    </lineage>
</organism>
<dbReference type="InterPro" id="IPR050922">
    <property type="entry name" value="LytR/CpsA/Psr_CW_biosynth"/>
</dbReference>
<dbReference type="AlphaFoldDB" id="A0A0R2FY70"/>
<dbReference type="Proteomes" id="UP000051296">
    <property type="component" value="Unassembled WGS sequence"/>
</dbReference>
<dbReference type="eggNOG" id="COG1316">
    <property type="taxonomic scope" value="Bacteria"/>
</dbReference>
<dbReference type="PANTHER" id="PTHR33392">
    <property type="entry name" value="POLYISOPRENYL-TEICHOIC ACID--PEPTIDOGLYCAN TEICHOIC ACID TRANSFERASE TAGU"/>
    <property type="match status" value="1"/>
</dbReference>
<dbReference type="OrthoDB" id="27330at2"/>
<dbReference type="RefSeq" id="WP_022791144.1">
    <property type="nucleotide sequence ID" value="NZ_ATUU01000001.1"/>
</dbReference>
<accession>A0A0R2FY70</accession>
<comment type="caution">
    <text evidence="5">The sequence shown here is derived from an EMBL/GenBank/DDBJ whole genome shotgun (WGS) entry which is preliminary data.</text>
</comment>
<dbReference type="FunCoup" id="A0A0R2FY70">
    <property type="interactions" value="23"/>
</dbReference>
<proteinExistence type="inferred from homology"/>
<keyword evidence="3" id="KW-0472">Membrane</keyword>
<keyword evidence="3" id="KW-1133">Transmembrane helix</keyword>
<dbReference type="InParanoid" id="A0A0R2FY70"/>
<sequence length="422" mass="46252">MNDDYEPHTRSERLAAQRNHTHTAPKVKHPRQPRKRRVVRWLIAGLVFIGLIAAGFFAYAYHTTKEAVDRTYKPAKMTKARDVAQVLKDGKPVSILLLGTDTGELGRNYKGRTDSIMLATINPQKKQTTLVSIPRDTLVAPVGFENKFPAKLNSAYEDGSAATTIQTIQDWLNIPIDYYALVNMGGLEKVVDRVGGVKVKSPLTFAYNPDTAHADPGNLYSFVEGSYRYTYTGEDGVTHAYSKMNGKAALAFSRMRYDDPQGDYGRQARQRLVLEAILNKVKSNPATLLSDKFLDVMSKSAQTDLQYGDLWTIAKNYGGALGTIKTDHIQGTSYNLTSGSTEVVTASEQQRITNKIRSQLDLTKKDTGNLYGGEVSAAQILQAGVPLPSESSDIQTDGQFGAVVPGTVTESNQVTSTTVPGY</sequence>
<evidence type="ECO:0000256" key="3">
    <source>
        <dbReference type="SAM" id="Phobius"/>
    </source>
</evidence>
<protein>
    <submittedName>
        <fullName evidence="5">Transcriptional regulator</fullName>
    </submittedName>
</protein>
<evidence type="ECO:0000256" key="1">
    <source>
        <dbReference type="ARBA" id="ARBA00006068"/>
    </source>
</evidence>
<dbReference type="PATRIC" id="fig|1123500.6.peg.159"/>